<sequence length="163" mass="18620">MKIIALLTFIMMIISIICLCIVNKILKGVVKGSKSRTQRSAYITRNYNLGMREFLLSVLVPVMTTISIEERPITGFSSMIFLQFLIYLFYSNSSEYFPNLSLQLIKYSVINGRDNKEDRDIYLFVQSNQVSEIINGNADFVYFGKLNMNSEIGIIIEGEKNGN</sequence>
<feature type="transmembrane region" description="Helical" evidence="1">
    <location>
        <begin position="6"/>
        <end position="26"/>
    </location>
</feature>
<dbReference type="AlphaFoldDB" id="A0AAW8TD90"/>
<reference evidence="2" key="1">
    <citation type="submission" date="2023-03" db="EMBL/GenBank/DDBJ databases">
        <authorList>
            <person name="Shen W."/>
            <person name="Cai J."/>
        </authorList>
    </citation>
    <scope>NUCLEOTIDE SEQUENCE</scope>
    <source>
        <strain evidence="2">Y15</strain>
    </source>
</reference>
<feature type="transmembrane region" description="Helical" evidence="1">
    <location>
        <begin position="47"/>
        <end position="67"/>
    </location>
</feature>
<protein>
    <submittedName>
        <fullName evidence="2">Uncharacterized protein</fullName>
    </submittedName>
</protein>
<dbReference type="Proteomes" id="UP001254770">
    <property type="component" value="Unassembled WGS sequence"/>
</dbReference>
<evidence type="ECO:0000313" key="3">
    <source>
        <dbReference type="Proteomes" id="UP001254770"/>
    </source>
</evidence>
<accession>A0AAW8TD90</accession>
<keyword evidence="1" id="KW-0472">Membrane</keyword>
<gene>
    <name evidence="2" type="ORF">P7D69_18550</name>
</gene>
<evidence type="ECO:0000313" key="2">
    <source>
        <dbReference type="EMBL" id="MDT2546351.1"/>
    </source>
</evidence>
<evidence type="ECO:0000256" key="1">
    <source>
        <dbReference type="SAM" id="Phobius"/>
    </source>
</evidence>
<proteinExistence type="predicted"/>
<dbReference type="EMBL" id="JARPXL010000028">
    <property type="protein sequence ID" value="MDT2546351.1"/>
    <property type="molecule type" value="Genomic_DNA"/>
</dbReference>
<keyword evidence="1" id="KW-1133">Transmembrane helix</keyword>
<dbReference type="RefSeq" id="WP_311816777.1">
    <property type="nucleotide sequence ID" value="NZ_JARPXG010000014.1"/>
</dbReference>
<keyword evidence="1" id="KW-0812">Transmembrane</keyword>
<feature type="transmembrane region" description="Helical" evidence="1">
    <location>
        <begin position="73"/>
        <end position="90"/>
    </location>
</feature>
<comment type="caution">
    <text evidence="2">The sequence shown here is derived from an EMBL/GenBank/DDBJ whole genome shotgun (WGS) entry which is preliminary data.</text>
</comment>
<name>A0AAW8TD90_9ENTE</name>
<organism evidence="2 3">
    <name type="scientific">Enterococcus raffinosus</name>
    <dbReference type="NCBI Taxonomy" id="71452"/>
    <lineage>
        <taxon>Bacteria</taxon>
        <taxon>Bacillati</taxon>
        <taxon>Bacillota</taxon>
        <taxon>Bacilli</taxon>
        <taxon>Lactobacillales</taxon>
        <taxon>Enterococcaceae</taxon>
        <taxon>Enterococcus</taxon>
    </lineage>
</organism>